<dbReference type="Pfam" id="PF25788">
    <property type="entry name" value="Ig_Rha78A_N"/>
    <property type="match status" value="1"/>
</dbReference>
<dbReference type="InterPro" id="IPR012341">
    <property type="entry name" value="6hp_glycosidase-like_sf"/>
</dbReference>
<comment type="catalytic activity">
    <reaction evidence="1">
        <text>Hydrolysis of terminal non-reducing alpha-L-rhamnose residues in alpha-L-rhamnosides.</text>
        <dbReference type="EC" id="3.2.1.40"/>
    </reaction>
</comment>
<dbReference type="InterPro" id="IPR035398">
    <property type="entry name" value="Bac_rhamnosid_C"/>
</dbReference>
<dbReference type="InterPro" id="IPR013737">
    <property type="entry name" value="Bac_rhamnosid_N"/>
</dbReference>
<protein>
    <recommendedName>
        <fullName evidence="2">alpha-L-rhamnosidase</fullName>
        <ecNumber evidence="2">3.2.1.40</ecNumber>
    </recommendedName>
</protein>
<evidence type="ECO:0000313" key="9">
    <source>
        <dbReference type="Proteomes" id="UP001498476"/>
    </source>
</evidence>
<dbReference type="Pfam" id="PF05592">
    <property type="entry name" value="Bac_rhamnosid"/>
    <property type="match status" value="1"/>
</dbReference>
<evidence type="ECO:0000259" key="6">
    <source>
        <dbReference type="Pfam" id="PF17389"/>
    </source>
</evidence>
<dbReference type="InterPro" id="IPR013783">
    <property type="entry name" value="Ig-like_fold"/>
</dbReference>
<dbReference type="EC" id="3.2.1.40" evidence="2"/>
<evidence type="ECO:0000256" key="1">
    <source>
        <dbReference type="ARBA" id="ARBA00001445"/>
    </source>
</evidence>
<feature type="domain" description="Alpha-L-rhamnosidase six-hairpin glycosidase" evidence="6">
    <location>
        <begin position="444"/>
        <end position="797"/>
    </location>
</feature>
<dbReference type="InterPro" id="IPR008902">
    <property type="entry name" value="Rhamnosid_concanavalin"/>
</dbReference>
<gene>
    <name evidence="8" type="ORF">QQX98_008346</name>
</gene>
<reference evidence="8 9" key="1">
    <citation type="journal article" date="2025" name="Microbiol. Resour. Announc.">
        <title>Draft genome sequences for Neonectria magnoliae and Neonectria punicea, canker pathogens of Liriodendron tulipifera and Acer saccharum in West Virginia.</title>
        <authorList>
            <person name="Petronek H.M."/>
            <person name="Kasson M.T."/>
            <person name="Metheny A.M."/>
            <person name="Stauder C.M."/>
            <person name="Lovett B."/>
            <person name="Lynch S.C."/>
            <person name="Garnas J.R."/>
            <person name="Kasson L.R."/>
            <person name="Stajich J.E."/>
        </authorList>
    </citation>
    <scope>NUCLEOTIDE SEQUENCE [LARGE SCALE GENOMIC DNA]</scope>
    <source>
        <strain evidence="8 9">NRRL 64653</strain>
    </source>
</reference>
<keyword evidence="3" id="KW-0378">Hydrolase</keyword>
<dbReference type="EMBL" id="JAZAVJ010000149">
    <property type="protein sequence ID" value="KAK7409496.1"/>
    <property type="molecule type" value="Genomic_DNA"/>
</dbReference>
<feature type="domain" description="Alpha-L-rhamnosidase C-terminal" evidence="7">
    <location>
        <begin position="800"/>
        <end position="880"/>
    </location>
</feature>
<dbReference type="PIRSF" id="PIRSF010631">
    <property type="entry name" value="A-rhamnsds"/>
    <property type="match status" value="1"/>
</dbReference>
<dbReference type="Gene3D" id="2.60.40.10">
    <property type="entry name" value="Immunoglobulins"/>
    <property type="match status" value="1"/>
</dbReference>
<keyword evidence="9" id="KW-1185">Reference proteome</keyword>
<evidence type="ECO:0000256" key="2">
    <source>
        <dbReference type="ARBA" id="ARBA00012652"/>
    </source>
</evidence>
<dbReference type="InterPro" id="IPR035396">
    <property type="entry name" value="Bac_rhamnosid6H"/>
</dbReference>
<organism evidence="8 9">
    <name type="scientific">Neonectria punicea</name>
    <dbReference type="NCBI Taxonomy" id="979145"/>
    <lineage>
        <taxon>Eukaryota</taxon>
        <taxon>Fungi</taxon>
        <taxon>Dikarya</taxon>
        <taxon>Ascomycota</taxon>
        <taxon>Pezizomycotina</taxon>
        <taxon>Sordariomycetes</taxon>
        <taxon>Hypocreomycetidae</taxon>
        <taxon>Hypocreales</taxon>
        <taxon>Nectriaceae</taxon>
        <taxon>Neonectria</taxon>
    </lineage>
</organism>
<evidence type="ECO:0000259" key="4">
    <source>
        <dbReference type="Pfam" id="PF05592"/>
    </source>
</evidence>
<dbReference type="InterPro" id="IPR008928">
    <property type="entry name" value="6-hairpin_glycosidase_sf"/>
</dbReference>
<accession>A0ABR1GVV5</accession>
<dbReference type="Gene3D" id="1.50.10.10">
    <property type="match status" value="1"/>
</dbReference>
<proteinExistence type="predicted"/>
<evidence type="ECO:0000259" key="7">
    <source>
        <dbReference type="Pfam" id="PF17390"/>
    </source>
</evidence>
<dbReference type="Proteomes" id="UP001498476">
    <property type="component" value="Unassembled WGS sequence"/>
</dbReference>
<evidence type="ECO:0000313" key="8">
    <source>
        <dbReference type="EMBL" id="KAK7409496.1"/>
    </source>
</evidence>
<dbReference type="SUPFAM" id="SSF48208">
    <property type="entry name" value="Six-hairpin glycosidases"/>
    <property type="match status" value="1"/>
</dbReference>
<dbReference type="Pfam" id="PF17390">
    <property type="entry name" value="Bac_rhamnosid_C"/>
    <property type="match status" value="1"/>
</dbReference>
<sequence length="919" mass="102413">MMGTSASPSVVDVRFEHYRPGNALGVHETSPRVSWRFANAPQNFVQVEYEIELSEVKLSDNAVLSSTRVSSGESHLVPWPGTEPLASRKRYSVRVRARGDGQTNPLPWSESAFLELGLLDRQDWTSKLISAPWSEVDVEKPQPEDLFRKEFTVGDNVLSARLYVTAQGLYEAEINGKRVGDYFLAPGWTAYAGQLQYQTYDVTDLLSPQANCVGFRVAEGWYKGRLSFEGGRRNLFGSRTAVLAQLEIQYRDGTSHTICTDDTWTAIQGPIRQAEIYDGETYDATAEIHGWSSPGTESEKWKCAEELPPLPDSVALIAGFKEHARRLDTVQPIEKIMTPSGKIILDFGQNLVGYLRVKKVKGPRGHRFTLSHAEVLEKGELGIRPLRICKARDTYVLRGDESGESYEPRFTFHGFRYAQIDDWPSDSIDIFDAFEAVVCNTDMEETGFFSCSDPKVNKLFSNTKWSMRGNFLSIPTDCPQRDERLGWTGDLALFAPTATFLYGCFGVLRDWLRDVAFDQKAQGGVPPMVCPNVLQGDFFWGNVWPGAIWHDVTVLAPWALWEETGDTVILSQQYESMVTWLDVIPRNKSGCTHLWDFKSFQLADWLDPNAPPNEPFKAVTDPPLVANAFLIKSLDLVARIAKLLGRTDEAAKYQTQAENARKEFTEEYVSGNGRVVSDSQTAYSLAICFDLLSPQQAKRAGDRLADVVRSNSFKIGTGFAGTPFVCEALTRTGHADVAYKMLLNEKCPSWLYPISMGATTIWERWDSTMPDGSINPGEMTSFNHYAFGAVAKFMVERLAGLQRLNPGWKTSKVEPVLGGGFRSAEAEHVTPYGKVSSSWSVSDEKDGLFKFDLEVVVPPTTTMEVVLPGLEGSKTESVGSGRWSFSSVVKKSDVELAVEAKRGFPYDLIADMEAQREAS</sequence>
<dbReference type="PANTHER" id="PTHR33307">
    <property type="entry name" value="ALPHA-RHAMNOSIDASE (EUROFUNG)"/>
    <property type="match status" value="1"/>
</dbReference>
<evidence type="ECO:0000259" key="5">
    <source>
        <dbReference type="Pfam" id="PF08531"/>
    </source>
</evidence>
<evidence type="ECO:0000256" key="3">
    <source>
        <dbReference type="ARBA" id="ARBA00022801"/>
    </source>
</evidence>
<dbReference type="Pfam" id="PF08531">
    <property type="entry name" value="Bac_rhamnosid_N"/>
    <property type="match status" value="1"/>
</dbReference>
<dbReference type="PANTHER" id="PTHR33307:SF6">
    <property type="entry name" value="ALPHA-RHAMNOSIDASE (EUROFUNG)-RELATED"/>
    <property type="match status" value="1"/>
</dbReference>
<dbReference type="Gene3D" id="2.60.120.260">
    <property type="entry name" value="Galactose-binding domain-like"/>
    <property type="match status" value="2"/>
</dbReference>
<dbReference type="Pfam" id="PF17389">
    <property type="entry name" value="Bac_rhamnosid6H"/>
    <property type="match status" value="1"/>
</dbReference>
<feature type="domain" description="Alpha-L-rhamnosidase concanavalin-like" evidence="4">
    <location>
        <begin position="338"/>
        <end position="426"/>
    </location>
</feature>
<dbReference type="Gene3D" id="2.60.420.10">
    <property type="entry name" value="Maltose phosphorylase, domain 3"/>
    <property type="match status" value="1"/>
</dbReference>
<feature type="domain" description="Bacterial alpha-L-rhamnosidase N-terminal" evidence="5">
    <location>
        <begin position="156"/>
        <end position="308"/>
    </location>
</feature>
<dbReference type="InterPro" id="IPR016007">
    <property type="entry name" value="Alpha_rhamnosid"/>
</dbReference>
<comment type="caution">
    <text evidence="8">The sequence shown here is derived from an EMBL/GenBank/DDBJ whole genome shotgun (WGS) entry which is preliminary data.</text>
</comment>
<name>A0ABR1GVV5_9HYPO</name>